<dbReference type="GO" id="GO:0003677">
    <property type="term" value="F:DNA binding"/>
    <property type="evidence" value="ECO:0007669"/>
    <property type="project" value="UniProtKB-KW"/>
</dbReference>
<evidence type="ECO:0000256" key="6">
    <source>
        <dbReference type="ARBA" id="ARBA00023242"/>
    </source>
</evidence>
<evidence type="ECO:0000313" key="9">
    <source>
        <dbReference type="EMBL" id="KAF8794298.1"/>
    </source>
</evidence>
<dbReference type="InterPro" id="IPR045125">
    <property type="entry name" value="Sub1/Tcp4-like"/>
</dbReference>
<dbReference type="InterPro" id="IPR003173">
    <property type="entry name" value="PC4_C"/>
</dbReference>
<evidence type="ECO:0000256" key="5">
    <source>
        <dbReference type="ARBA" id="ARBA00023163"/>
    </source>
</evidence>
<dbReference type="InterPro" id="IPR009044">
    <property type="entry name" value="ssDNA-bd_transcriptional_reg"/>
</dbReference>
<comment type="subcellular location">
    <subcellularLocation>
        <location evidence="1">Nucleus</location>
    </subcellularLocation>
</comment>
<evidence type="ECO:0000259" key="8">
    <source>
        <dbReference type="Pfam" id="PF02229"/>
    </source>
</evidence>
<evidence type="ECO:0000256" key="3">
    <source>
        <dbReference type="ARBA" id="ARBA00023015"/>
    </source>
</evidence>
<gene>
    <name evidence="9" type="ORF">HNY73_002291</name>
</gene>
<evidence type="ECO:0000313" key="10">
    <source>
        <dbReference type="Proteomes" id="UP000807504"/>
    </source>
</evidence>
<feature type="domain" description="Transcriptional coactivator p15 (PC4) C-terminal" evidence="8">
    <location>
        <begin position="50"/>
        <end position="99"/>
    </location>
</feature>
<dbReference type="EMBL" id="JABXBU010000002">
    <property type="protein sequence ID" value="KAF8794298.1"/>
    <property type="molecule type" value="Genomic_DNA"/>
</dbReference>
<dbReference type="SUPFAM" id="SSF54447">
    <property type="entry name" value="ssDNA-binding transcriptional regulator domain"/>
    <property type="match status" value="1"/>
</dbReference>
<evidence type="ECO:0000256" key="4">
    <source>
        <dbReference type="ARBA" id="ARBA00023125"/>
    </source>
</evidence>
<dbReference type="Pfam" id="PF02229">
    <property type="entry name" value="PC4"/>
    <property type="match status" value="1"/>
</dbReference>
<organism evidence="9 10">
    <name type="scientific">Argiope bruennichi</name>
    <name type="common">Wasp spider</name>
    <name type="synonym">Aranea bruennichi</name>
    <dbReference type="NCBI Taxonomy" id="94029"/>
    <lineage>
        <taxon>Eukaryota</taxon>
        <taxon>Metazoa</taxon>
        <taxon>Ecdysozoa</taxon>
        <taxon>Arthropoda</taxon>
        <taxon>Chelicerata</taxon>
        <taxon>Arachnida</taxon>
        <taxon>Araneae</taxon>
        <taxon>Araneomorphae</taxon>
        <taxon>Entelegynae</taxon>
        <taxon>Araneoidea</taxon>
        <taxon>Araneidae</taxon>
        <taxon>Argiope</taxon>
    </lineage>
</organism>
<dbReference type="PANTHER" id="PTHR13215">
    <property type="entry name" value="RNA POLYMERASE II TRANSCRIPTIONAL COACTIVATOR"/>
    <property type="match status" value="1"/>
</dbReference>
<dbReference type="GO" id="GO:0060261">
    <property type="term" value="P:positive regulation of transcription initiation by RNA polymerase II"/>
    <property type="evidence" value="ECO:0007669"/>
    <property type="project" value="InterPro"/>
</dbReference>
<dbReference type="Gene3D" id="2.30.31.10">
    <property type="entry name" value="Transcriptional Coactivator Pc4, Chain A"/>
    <property type="match status" value="1"/>
</dbReference>
<evidence type="ECO:0000256" key="1">
    <source>
        <dbReference type="ARBA" id="ARBA00004123"/>
    </source>
</evidence>
<comment type="caution">
    <text evidence="9">The sequence shown here is derived from an EMBL/GenBank/DDBJ whole genome shotgun (WGS) entry which is preliminary data.</text>
</comment>
<accession>A0A8T0FVQ5</accession>
<dbReference type="GO" id="GO:0003713">
    <property type="term" value="F:transcription coactivator activity"/>
    <property type="evidence" value="ECO:0007669"/>
    <property type="project" value="InterPro"/>
</dbReference>
<keyword evidence="5" id="KW-0804">Transcription</keyword>
<keyword evidence="3" id="KW-0805">Transcription regulation</keyword>
<protein>
    <submittedName>
        <fullName evidence="9">Activated RNA polymerase II transcriptional like protein</fullName>
    </submittedName>
</protein>
<keyword evidence="6" id="KW-0539">Nucleus</keyword>
<dbReference type="GO" id="GO:0005634">
    <property type="term" value="C:nucleus"/>
    <property type="evidence" value="ECO:0007669"/>
    <property type="project" value="UniProtKB-SubCell"/>
</dbReference>
<proteinExistence type="inferred from homology"/>
<feature type="region of interest" description="Disordered" evidence="7">
    <location>
        <begin position="1"/>
        <end position="44"/>
    </location>
</feature>
<evidence type="ECO:0000256" key="2">
    <source>
        <dbReference type="ARBA" id="ARBA00009001"/>
    </source>
</evidence>
<keyword evidence="4" id="KW-0238">DNA-binding</keyword>
<dbReference type="AlphaFoldDB" id="A0A8T0FVQ5"/>
<reference evidence="9" key="1">
    <citation type="journal article" date="2020" name="bioRxiv">
        <title>Chromosome-level reference genome of the European wasp spider Argiope bruennichi: a resource for studies on range expansion and evolutionary adaptation.</title>
        <authorList>
            <person name="Sheffer M.M."/>
            <person name="Hoppe A."/>
            <person name="Krehenwinkel H."/>
            <person name="Uhl G."/>
            <person name="Kuss A.W."/>
            <person name="Jensen L."/>
            <person name="Jensen C."/>
            <person name="Gillespie R.G."/>
            <person name="Hoff K.J."/>
            <person name="Prost S."/>
        </authorList>
    </citation>
    <scope>NUCLEOTIDE SEQUENCE</scope>
</reference>
<feature type="compositionally biased region" description="Basic and acidic residues" evidence="7">
    <location>
        <begin position="20"/>
        <end position="34"/>
    </location>
</feature>
<dbReference type="Proteomes" id="UP000807504">
    <property type="component" value="Unassembled WGS sequence"/>
</dbReference>
<evidence type="ECO:0000256" key="7">
    <source>
        <dbReference type="SAM" id="MobiDB-lite"/>
    </source>
</evidence>
<reference evidence="9" key="2">
    <citation type="submission" date="2020-06" db="EMBL/GenBank/DDBJ databases">
        <authorList>
            <person name="Sheffer M."/>
        </authorList>
    </citation>
    <scope>NUCLEOTIDE SEQUENCE</scope>
</reference>
<keyword evidence="10" id="KW-1185">Reference proteome</keyword>
<sequence length="111" mass="12509">MSSKKGRKSKLSDSDSDSGPDDRNPPAKKSKNEKPAAAAASTSDDGDLIKLSKYRYVSVREFRGKLMVDIREYYEKDGEMKPGKKGICLNMEQWNALKEQMDNIEAAIKKY</sequence>
<comment type="similarity">
    <text evidence="2">Belongs to the transcriptional coactivator PC4 family.</text>
</comment>
<name>A0A8T0FVQ5_ARGBR</name>